<dbReference type="AlphaFoldDB" id="A0A8B6C0L2"/>
<dbReference type="PANTHER" id="PTHR21446">
    <property type="entry name" value="DUF3504 DOMAIN-CONTAINING PROTEIN"/>
    <property type="match status" value="1"/>
</dbReference>
<accession>A0A8B6C0L2</accession>
<gene>
    <name evidence="2" type="ORF">MGAL_10B021722</name>
</gene>
<organism evidence="2 3">
    <name type="scientific">Mytilus galloprovincialis</name>
    <name type="common">Mediterranean mussel</name>
    <dbReference type="NCBI Taxonomy" id="29158"/>
    <lineage>
        <taxon>Eukaryota</taxon>
        <taxon>Metazoa</taxon>
        <taxon>Spiralia</taxon>
        <taxon>Lophotrochozoa</taxon>
        <taxon>Mollusca</taxon>
        <taxon>Bivalvia</taxon>
        <taxon>Autobranchia</taxon>
        <taxon>Pteriomorphia</taxon>
        <taxon>Mytilida</taxon>
        <taxon>Mytiloidea</taxon>
        <taxon>Mytilidae</taxon>
        <taxon>Mytilinae</taxon>
        <taxon>Mytilus</taxon>
    </lineage>
</organism>
<keyword evidence="3" id="KW-1185">Reference proteome</keyword>
<protein>
    <recommendedName>
        <fullName evidence="4">KCTD1_15</fullName>
    </recommendedName>
</protein>
<dbReference type="InterPro" id="IPR052787">
    <property type="entry name" value="MAVS"/>
</dbReference>
<dbReference type="EMBL" id="UYJE01000949">
    <property type="protein sequence ID" value="VDH97885.1"/>
    <property type="molecule type" value="Genomic_DNA"/>
</dbReference>
<evidence type="ECO:0000313" key="2">
    <source>
        <dbReference type="EMBL" id="VDH97885.1"/>
    </source>
</evidence>
<dbReference type="OrthoDB" id="5975103at2759"/>
<comment type="caution">
    <text evidence="2">The sequence shown here is derived from an EMBL/GenBank/DDBJ whole genome shotgun (WGS) entry which is preliminary data.</text>
</comment>
<dbReference type="PANTHER" id="PTHR21446:SF6">
    <property type="entry name" value="MITOCHONDRIAL ANTIVIRAL-SIGNALING PROTEIN"/>
    <property type="match status" value="1"/>
</dbReference>
<feature type="region of interest" description="Disordered" evidence="1">
    <location>
        <begin position="1"/>
        <end position="25"/>
    </location>
</feature>
<name>A0A8B6C0L2_MYTGA</name>
<dbReference type="Proteomes" id="UP000596742">
    <property type="component" value="Unassembled WGS sequence"/>
</dbReference>
<evidence type="ECO:0008006" key="4">
    <source>
        <dbReference type="Google" id="ProtNLM"/>
    </source>
</evidence>
<evidence type="ECO:0000313" key="3">
    <source>
        <dbReference type="Proteomes" id="UP000596742"/>
    </source>
</evidence>
<sequence>MERFGTSTRQDIDDKRRNIHANKTQKSNTLSATLFREYLTSKDHEADFESFTTQRVDEALSHFYLDVRKIDGSMYKTSSLESIRHGLNRHLKAPPNNKVFDIIKDAAFRYANMSFDAARAELKQAGKGNVQHYPIIQESDREKSDYLIKSSMIQDYFCRRGAENMHTMTKSTFALKTDPDTGMRYIEKILDELTKNHRGNDKETTSGVMPEATGSMYCPVDSFIKYTDKLHPDCDRLWQRPRDCFVDDDNEIWYYNAPVGEKKLKTFMSDLSLSCKLSQKYTNHSSEQQEL</sequence>
<reference evidence="2" key="1">
    <citation type="submission" date="2018-11" db="EMBL/GenBank/DDBJ databases">
        <authorList>
            <person name="Alioto T."/>
            <person name="Alioto T."/>
        </authorList>
    </citation>
    <scope>NUCLEOTIDE SEQUENCE</scope>
</reference>
<proteinExistence type="predicted"/>
<evidence type="ECO:0000256" key="1">
    <source>
        <dbReference type="SAM" id="MobiDB-lite"/>
    </source>
</evidence>